<keyword evidence="2" id="KW-1185">Reference proteome</keyword>
<dbReference type="EMBL" id="JABRWJ010000007">
    <property type="protein sequence ID" value="NRF69871.1"/>
    <property type="molecule type" value="Genomic_DNA"/>
</dbReference>
<organism evidence="1 2">
    <name type="scientific">Pseudaquabacterium terrae</name>
    <dbReference type="NCBI Taxonomy" id="2732868"/>
    <lineage>
        <taxon>Bacteria</taxon>
        <taxon>Pseudomonadati</taxon>
        <taxon>Pseudomonadota</taxon>
        <taxon>Betaproteobacteria</taxon>
        <taxon>Burkholderiales</taxon>
        <taxon>Sphaerotilaceae</taxon>
        <taxon>Pseudaquabacterium</taxon>
    </lineage>
</organism>
<dbReference type="RefSeq" id="WP_173127652.1">
    <property type="nucleotide sequence ID" value="NZ_JABRWJ010000007.1"/>
</dbReference>
<evidence type="ECO:0000313" key="1">
    <source>
        <dbReference type="EMBL" id="NRF69871.1"/>
    </source>
</evidence>
<dbReference type="Proteomes" id="UP000737171">
    <property type="component" value="Unassembled WGS sequence"/>
</dbReference>
<proteinExistence type="predicted"/>
<name>A0ABX2EML8_9BURK</name>
<reference evidence="1 2" key="1">
    <citation type="submission" date="2020-05" db="EMBL/GenBank/DDBJ databases">
        <title>Aquincola sp. isolate from soil.</title>
        <authorList>
            <person name="Han J."/>
            <person name="Kim D.-U."/>
        </authorList>
    </citation>
    <scope>NUCLEOTIDE SEQUENCE [LARGE SCALE GENOMIC DNA]</scope>
    <source>
        <strain evidence="1 2">S2</strain>
    </source>
</reference>
<gene>
    <name evidence="1" type="ORF">HLB44_22965</name>
</gene>
<evidence type="ECO:0000313" key="2">
    <source>
        <dbReference type="Proteomes" id="UP000737171"/>
    </source>
</evidence>
<accession>A0ABX2EML8</accession>
<sequence>MDLNALRLTAGELGNALASFPGMSASDDEALALAEVAKRAIEEFALAFEELSARVQALEGA</sequence>
<comment type="caution">
    <text evidence="1">The sequence shown here is derived from an EMBL/GenBank/DDBJ whole genome shotgun (WGS) entry which is preliminary data.</text>
</comment>
<protein>
    <submittedName>
        <fullName evidence="1">Uncharacterized protein</fullName>
    </submittedName>
</protein>